<protein>
    <recommendedName>
        <fullName evidence="2">Integrase catalytic domain-containing protein</fullName>
    </recommendedName>
</protein>
<organism evidence="3 4">
    <name type="scientific">Austropuccinia psidii MF-1</name>
    <dbReference type="NCBI Taxonomy" id="1389203"/>
    <lineage>
        <taxon>Eukaryota</taxon>
        <taxon>Fungi</taxon>
        <taxon>Dikarya</taxon>
        <taxon>Basidiomycota</taxon>
        <taxon>Pucciniomycotina</taxon>
        <taxon>Pucciniomycetes</taxon>
        <taxon>Pucciniales</taxon>
        <taxon>Sphaerophragmiaceae</taxon>
        <taxon>Austropuccinia</taxon>
    </lineage>
</organism>
<gene>
    <name evidence="3" type="ORF">O181_031122</name>
</gene>
<dbReference type="GO" id="GO:0015074">
    <property type="term" value="P:DNA integration"/>
    <property type="evidence" value="ECO:0007669"/>
    <property type="project" value="InterPro"/>
</dbReference>
<evidence type="ECO:0000256" key="1">
    <source>
        <dbReference type="ARBA" id="ARBA00022884"/>
    </source>
</evidence>
<evidence type="ECO:0000259" key="2">
    <source>
        <dbReference type="PROSITE" id="PS50994"/>
    </source>
</evidence>
<dbReference type="AlphaFoldDB" id="A0A9Q3CX09"/>
<dbReference type="OrthoDB" id="2273864at2759"/>
<keyword evidence="1" id="KW-0694">RNA-binding</keyword>
<feature type="domain" description="Integrase catalytic" evidence="2">
    <location>
        <begin position="1"/>
        <end position="99"/>
    </location>
</feature>
<comment type="caution">
    <text evidence="3">The sequence shown here is derived from an EMBL/GenBank/DDBJ whole genome shotgun (WGS) entry which is preliminary data.</text>
</comment>
<name>A0A9Q3CX09_9BASI</name>
<dbReference type="GO" id="GO:0005634">
    <property type="term" value="C:nucleus"/>
    <property type="evidence" value="ECO:0007669"/>
    <property type="project" value="UniProtKB-ARBA"/>
</dbReference>
<dbReference type="GO" id="GO:0003723">
    <property type="term" value="F:RNA binding"/>
    <property type="evidence" value="ECO:0007669"/>
    <property type="project" value="UniProtKB-KW"/>
</dbReference>
<dbReference type="PANTHER" id="PTHR35046:SF9">
    <property type="entry name" value="RNA-DIRECTED DNA POLYMERASE"/>
    <property type="match status" value="1"/>
</dbReference>
<dbReference type="InterPro" id="IPR036397">
    <property type="entry name" value="RNaseH_sf"/>
</dbReference>
<reference evidence="3" key="1">
    <citation type="submission" date="2021-03" db="EMBL/GenBank/DDBJ databases">
        <title>Draft genome sequence of rust myrtle Austropuccinia psidii MF-1, a brazilian biotype.</title>
        <authorList>
            <person name="Quecine M.C."/>
            <person name="Pachon D.M.R."/>
            <person name="Bonatelli M.L."/>
            <person name="Correr F.H."/>
            <person name="Franceschini L.M."/>
            <person name="Leite T.F."/>
            <person name="Margarido G.R.A."/>
            <person name="Almeida C.A."/>
            <person name="Ferrarezi J.A."/>
            <person name="Labate C.A."/>
        </authorList>
    </citation>
    <scope>NUCLEOTIDE SEQUENCE</scope>
    <source>
        <strain evidence="3">MF-1</strain>
    </source>
</reference>
<proteinExistence type="predicted"/>
<evidence type="ECO:0000313" key="4">
    <source>
        <dbReference type="Proteomes" id="UP000765509"/>
    </source>
</evidence>
<evidence type="ECO:0000313" key="3">
    <source>
        <dbReference type="EMBL" id="MBW0491407.1"/>
    </source>
</evidence>
<accession>A0A9Q3CX09</accession>
<sequence length="99" mass="11530">MDWVTGLVTGGKESFNACLIIVDRFSKSLRYLPWHKEEPAMDTELLFCNNIISTCGFPKIIIIDRDPKFTSTFWTNLYDMLGTKHAFFYSLPSKNRWIS</sequence>
<dbReference type="InterPro" id="IPR012337">
    <property type="entry name" value="RNaseH-like_sf"/>
</dbReference>
<dbReference type="PROSITE" id="PS50994">
    <property type="entry name" value="INTEGRASE"/>
    <property type="match status" value="1"/>
</dbReference>
<dbReference type="Gene3D" id="3.30.420.10">
    <property type="entry name" value="Ribonuclease H-like superfamily/Ribonuclease H"/>
    <property type="match status" value="1"/>
</dbReference>
<dbReference type="SUPFAM" id="SSF53098">
    <property type="entry name" value="Ribonuclease H-like"/>
    <property type="match status" value="1"/>
</dbReference>
<dbReference type="PANTHER" id="PTHR35046">
    <property type="entry name" value="ZINC KNUCKLE (CCHC-TYPE) FAMILY PROTEIN"/>
    <property type="match status" value="1"/>
</dbReference>
<dbReference type="EMBL" id="AVOT02011069">
    <property type="protein sequence ID" value="MBW0491407.1"/>
    <property type="molecule type" value="Genomic_DNA"/>
</dbReference>
<keyword evidence="4" id="KW-1185">Reference proteome</keyword>
<dbReference type="InterPro" id="IPR001584">
    <property type="entry name" value="Integrase_cat-core"/>
</dbReference>
<dbReference type="Proteomes" id="UP000765509">
    <property type="component" value="Unassembled WGS sequence"/>
</dbReference>